<dbReference type="PRINTS" id="PR00155">
    <property type="entry name" value="AMICYANIN"/>
</dbReference>
<organism evidence="11 12">
    <name type="scientific">Haloarcula onubensis</name>
    <dbReference type="NCBI Taxonomy" id="2950539"/>
    <lineage>
        <taxon>Archaea</taxon>
        <taxon>Methanobacteriati</taxon>
        <taxon>Methanobacteriota</taxon>
        <taxon>Stenosarchaea group</taxon>
        <taxon>Halobacteria</taxon>
        <taxon>Halobacteriales</taxon>
        <taxon>Haloarculaceae</taxon>
        <taxon>Haloarcula</taxon>
    </lineage>
</organism>
<evidence type="ECO:0000256" key="2">
    <source>
        <dbReference type="ARBA" id="ARBA00004370"/>
    </source>
</evidence>
<dbReference type="Pfam" id="PF00127">
    <property type="entry name" value="Copper-bind"/>
    <property type="match status" value="1"/>
</dbReference>
<evidence type="ECO:0000256" key="8">
    <source>
        <dbReference type="ARBA" id="ARBA00023008"/>
    </source>
</evidence>
<keyword evidence="5" id="KW-0479">Metal-binding</keyword>
<keyword evidence="9" id="KW-0472">Membrane</keyword>
<evidence type="ECO:0000256" key="9">
    <source>
        <dbReference type="ARBA" id="ARBA00023136"/>
    </source>
</evidence>
<dbReference type="RefSeq" id="WP_310898734.1">
    <property type="nucleotide sequence ID" value="NZ_JAMQOS010000001.1"/>
</dbReference>
<reference evidence="11 12" key="1">
    <citation type="submission" date="2022-06" db="EMBL/GenBank/DDBJ databases">
        <title>Halomicroarcula sp. a new haloarchaeum isolate from saline soil.</title>
        <authorList>
            <person name="Strakova D."/>
            <person name="Galisteo C."/>
            <person name="Sanchez-Porro C."/>
            <person name="Ventosa A."/>
        </authorList>
    </citation>
    <scope>NUCLEOTIDE SEQUENCE [LARGE SCALE GENOMIC DNA]</scope>
    <source>
        <strain evidence="11 12">S3CR25-11</strain>
    </source>
</reference>
<comment type="subcellular location">
    <subcellularLocation>
        <location evidence="2">Membrane</location>
    </subcellularLocation>
    <subcellularLocation>
        <location evidence="3">Periplasm</location>
    </subcellularLocation>
</comment>
<keyword evidence="7" id="KW-0249">Electron transport</keyword>
<dbReference type="PROSITE" id="PS51257">
    <property type="entry name" value="PROKAR_LIPOPROTEIN"/>
    <property type="match status" value="1"/>
</dbReference>
<dbReference type="InterPro" id="IPR000923">
    <property type="entry name" value="BlueCu_1"/>
</dbReference>
<dbReference type="SUPFAM" id="SSF49503">
    <property type="entry name" value="Cupredoxins"/>
    <property type="match status" value="1"/>
</dbReference>
<evidence type="ECO:0000256" key="7">
    <source>
        <dbReference type="ARBA" id="ARBA00022982"/>
    </source>
</evidence>
<name>A0ABU2FJF7_9EURY</name>
<dbReference type="Gene3D" id="2.60.40.420">
    <property type="entry name" value="Cupredoxins - blue copper proteins"/>
    <property type="match status" value="1"/>
</dbReference>
<evidence type="ECO:0000259" key="10">
    <source>
        <dbReference type="Pfam" id="PF00127"/>
    </source>
</evidence>
<keyword evidence="12" id="KW-1185">Reference proteome</keyword>
<feature type="domain" description="Blue (type 1) copper" evidence="10">
    <location>
        <begin position="44"/>
        <end position="143"/>
    </location>
</feature>
<gene>
    <name evidence="11" type="ORF">NDI86_02065</name>
</gene>
<evidence type="ECO:0000256" key="3">
    <source>
        <dbReference type="ARBA" id="ARBA00004418"/>
    </source>
</evidence>
<comment type="cofactor">
    <cofactor evidence="1">
        <name>Cu cation</name>
        <dbReference type="ChEBI" id="CHEBI:23378"/>
    </cofactor>
</comment>
<evidence type="ECO:0000256" key="1">
    <source>
        <dbReference type="ARBA" id="ARBA00001935"/>
    </source>
</evidence>
<keyword evidence="6" id="KW-0574">Periplasm</keyword>
<dbReference type="EMBL" id="JAMQOS010000001">
    <property type="protein sequence ID" value="MDS0280889.1"/>
    <property type="molecule type" value="Genomic_DNA"/>
</dbReference>
<dbReference type="InterPro" id="IPR002386">
    <property type="entry name" value="Amicyanin/Pseudoazurin"/>
</dbReference>
<evidence type="ECO:0000313" key="12">
    <source>
        <dbReference type="Proteomes" id="UP001268864"/>
    </source>
</evidence>
<dbReference type="CDD" id="cd04220">
    <property type="entry name" value="Halocyanin"/>
    <property type="match status" value="1"/>
</dbReference>
<accession>A0ABU2FJF7</accession>
<dbReference type="PANTHER" id="PTHR34192">
    <property type="entry name" value="PLASTOCYANIN MAJOR ISOFORM, CHLOROPLASTIC-RELATED"/>
    <property type="match status" value="1"/>
</dbReference>
<protein>
    <submittedName>
        <fullName evidence="11">Plastocyanin/azurin family copper-binding protein</fullName>
    </submittedName>
</protein>
<dbReference type="InterPro" id="IPR008972">
    <property type="entry name" value="Cupredoxin"/>
</dbReference>
<comment type="caution">
    <text evidence="11">The sequence shown here is derived from an EMBL/GenBank/DDBJ whole genome shotgun (WGS) entry which is preliminary data.</text>
</comment>
<evidence type="ECO:0000256" key="4">
    <source>
        <dbReference type="ARBA" id="ARBA00022448"/>
    </source>
</evidence>
<dbReference type="Proteomes" id="UP001268864">
    <property type="component" value="Unassembled WGS sequence"/>
</dbReference>
<evidence type="ECO:0000313" key="11">
    <source>
        <dbReference type="EMBL" id="MDS0280889.1"/>
    </source>
</evidence>
<keyword evidence="8" id="KW-0186">Copper</keyword>
<evidence type="ECO:0000256" key="5">
    <source>
        <dbReference type="ARBA" id="ARBA00022723"/>
    </source>
</evidence>
<proteinExistence type="predicted"/>
<evidence type="ECO:0000256" key="6">
    <source>
        <dbReference type="ARBA" id="ARBA00022764"/>
    </source>
</evidence>
<sequence>MDRRTILRVSGVTLAAGLAGCGGSSSADTPAGSGTENDTLVEMTDDLAFEPSELTVSVGDTVTWENTGSVPHSVTAYEDELPDGATYFASGGFDSESAARDNYPTEGAVGADETYEHTFETAGEFPYFCIPHESGMKGTIVVES</sequence>
<dbReference type="PANTHER" id="PTHR34192:SF10">
    <property type="entry name" value="PLASTOCYANIN MAJOR ISOFORM, CHLOROPLASTIC-RELATED"/>
    <property type="match status" value="1"/>
</dbReference>
<keyword evidence="4" id="KW-0813">Transport</keyword>